<accession>A0A2T3KTV8</accession>
<keyword evidence="1 2" id="KW-0238">DNA-binding</keyword>
<dbReference type="GO" id="GO:0003677">
    <property type="term" value="F:DNA binding"/>
    <property type="evidence" value="ECO:0007669"/>
    <property type="project" value="UniProtKB-UniRule"/>
</dbReference>
<dbReference type="Pfam" id="PF00486">
    <property type="entry name" value="Trans_reg_C"/>
    <property type="match status" value="1"/>
</dbReference>
<evidence type="ECO:0000313" key="5">
    <source>
        <dbReference type="Proteomes" id="UP000240530"/>
    </source>
</evidence>
<dbReference type="GO" id="GO:0000160">
    <property type="term" value="P:phosphorelay signal transduction system"/>
    <property type="evidence" value="ECO:0007669"/>
    <property type="project" value="InterPro"/>
</dbReference>
<feature type="DNA-binding region" description="OmpR/PhoB-type" evidence="2">
    <location>
        <begin position="4"/>
        <end position="102"/>
    </location>
</feature>
<dbReference type="SUPFAM" id="SSF46894">
    <property type="entry name" value="C-terminal effector domain of the bipartite response regulators"/>
    <property type="match status" value="1"/>
</dbReference>
<dbReference type="PROSITE" id="PS51755">
    <property type="entry name" value="OMPR_PHOB"/>
    <property type="match status" value="1"/>
</dbReference>
<dbReference type="InterPro" id="IPR001867">
    <property type="entry name" value="OmpR/PhoB-type_DNA-bd"/>
</dbReference>
<dbReference type="EMBL" id="PYNS01000014">
    <property type="protein sequence ID" value="PSV10100.1"/>
    <property type="molecule type" value="Genomic_DNA"/>
</dbReference>
<proteinExistence type="predicted"/>
<dbReference type="Proteomes" id="UP000240530">
    <property type="component" value="Unassembled WGS sequence"/>
</dbReference>
<dbReference type="RefSeq" id="WP_107185372.1">
    <property type="nucleotide sequence ID" value="NZ_PYNS01000014.1"/>
</dbReference>
<dbReference type="GO" id="GO:0006355">
    <property type="term" value="P:regulation of DNA-templated transcription"/>
    <property type="evidence" value="ECO:0007669"/>
    <property type="project" value="InterPro"/>
</dbReference>
<sequence>MPNTEQIRFQTDVCYIESQGILKTPESTLKLNLSEQYILSYLIDNYGNPVTKDELLKVGWPDRIVTEASLFQVIRALRVKLNEKKKGDVIETLPRVGYQIREFTRETINFQEEANLSPFKKIGKKTAIVSAIGLAAVGAGIGWMKYVPSHTPTNYIIEKDRIGSNDIIIVTANADDLADLRSKVKELIKGQTKKYGKLVTQNERVYLLKTDEFYSAAWCAVDANDQCIKNTDFSYKIATDEWDKFANIVINNQKVYHETPVIQTEYAREPTAVVYTSYIDKSGIRSKVMHYFMTPTDNKGIFDYSLMSFIKDPDSGNFRALAISASKAYVENRESQFLQTIKIEPEMFHWAYQPSPDYDEKESLALKHTCHFECQSSDKRSYYNYVVYKQPNLLLMLNEFTGFFWNSTSQGDPSISYSDYFSGLVPDEKNKTDK</sequence>
<reference evidence="4 5" key="1">
    <citation type="submission" date="2018-03" db="EMBL/GenBank/DDBJ databases">
        <title>Whole genome sequencing of Histamine producing bacteria.</title>
        <authorList>
            <person name="Butler K."/>
        </authorList>
    </citation>
    <scope>NUCLEOTIDE SEQUENCE [LARGE SCALE GENOMIC DNA]</scope>
    <source>
        <strain evidence="4 5">Res.4.1</strain>
    </source>
</reference>
<feature type="domain" description="OmpR/PhoB-type" evidence="3">
    <location>
        <begin position="4"/>
        <end position="102"/>
    </location>
</feature>
<dbReference type="SMART" id="SM00862">
    <property type="entry name" value="Trans_reg_C"/>
    <property type="match status" value="1"/>
</dbReference>
<dbReference type="InterPro" id="IPR036388">
    <property type="entry name" value="WH-like_DNA-bd_sf"/>
</dbReference>
<evidence type="ECO:0000256" key="1">
    <source>
        <dbReference type="ARBA" id="ARBA00023125"/>
    </source>
</evidence>
<dbReference type="InterPro" id="IPR016032">
    <property type="entry name" value="Sig_transdc_resp-reg_C-effctor"/>
</dbReference>
<protein>
    <submittedName>
        <fullName evidence="4">Transcriptional regulator</fullName>
    </submittedName>
</protein>
<name>A0A2T3KTV8_PHOLD</name>
<comment type="caution">
    <text evidence="4">The sequence shown here is derived from an EMBL/GenBank/DDBJ whole genome shotgun (WGS) entry which is preliminary data.</text>
</comment>
<dbReference type="AlphaFoldDB" id="A0A2T3KTV8"/>
<dbReference type="CDD" id="cd00383">
    <property type="entry name" value="trans_reg_C"/>
    <property type="match status" value="1"/>
</dbReference>
<evidence type="ECO:0000259" key="3">
    <source>
        <dbReference type="PROSITE" id="PS51755"/>
    </source>
</evidence>
<gene>
    <name evidence="4" type="ORF">C0W93_13185</name>
</gene>
<evidence type="ECO:0000256" key="2">
    <source>
        <dbReference type="PROSITE-ProRule" id="PRU01091"/>
    </source>
</evidence>
<evidence type="ECO:0000313" key="4">
    <source>
        <dbReference type="EMBL" id="PSV10100.1"/>
    </source>
</evidence>
<dbReference type="Gene3D" id="1.10.10.10">
    <property type="entry name" value="Winged helix-like DNA-binding domain superfamily/Winged helix DNA-binding domain"/>
    <property type="match status" value="1"/>
</dbReference>
<organism evidence="4 5">
    <name type="scientific">Photobacterium leiognathi subsp. mandapamensis</name>
    <name type="common">Photobacterium mandapamensis</name>
    <dbReference type="NCBI Taxonomy" id="48408"/>
    <lineage>
        <taxon>Bacteria</taxon>
        <taxon>Pseudomonadati</taxon>
        <taxon>Pseudomonadota</taxon>
        <taxon>Gammaproteobacteria</taxon>
        <taxon>Vibrionales</taxon>
        <taxon>Vibrionaceae</taxon>
        <taxon>Photobacterium</taxon>
    </lineage>
</organism>